<keyword evidence="2" id="KW-0805">Transcription regulation</keyword>
<dbReference type="KEGG" id="ngl:RG1141_CH26530"/>
<dbReference type="InterPro" id="IPR050176">
    <property type="entry name" value="LTTR"/>
</dbReference>
<evidence type="ECO:0000256" key="4">
    <source>
        <dbReference type="ARBA" id="ARBA00023163"/>
    </source>
</evidence>
<dbReference type="InterPro" id="IPR000847">
    <property type="entry name" value="LysR_HTH_N"/>
</dbReference>
<dbReference type="EMBL" id="HG938355">
    <property type="protein sequence ID" value="CDN54990.1"/>
    <property type="molecule type" value="Genomic_DNA"/>
</dbReference>
<dbReference type="Gene3D" id="3.40.190.290">
    <property type="match status" value="1"/>
</dbReference>
<feature type="domain" description="HTH lysR-type" evidence="5">
    <location>
        <begin position="2"/>
        <end position="59"/>
    </location>
</feature>
<keyword evidence="4" id="KW-0804">Transcription</keyword>
<proteinExistence type="inferred from homology"/>
<dbReference type="RefSeq" id="WP_173426753.1">
    <property type="nucleotide sequence ID" value="NZ_HG938355.1"/>
</dbReference>
<dbReference type="PANTHER" id="PTHR30579:SF3">
    <property type="entry name" value="TRANSCRIPTIONAL REGULATORY PROTEIN"/>
    <property type="match status" value="1"/>
</dbReference>
<dbReference type="Gene3D" id="1.10.10.10">
    <property type="entry name" value="Winged helix-like DNA-binding domain superfamily/Winged helix DNA-binding domain"/>
    <property type="match status" value="1"/>
</dbReference>
<dbReference type="AlphaFoldDB" id="A0A068TCB9"/>
<evidence type="ECO:0000259" key="5">
    <source>
        <dbReference type="PROSITE" id="PS50931"/>
    </source>
</evidence>
<dbReference type="SUPFAM" id="SSF46785">
    <property type="entry name" value="Winged helix' DNA-binding domain"/>
    <property type="match status" value="1"/>
</dbReference>
<protein>
    <submittedName>
        <fullName evidence="6">LysR substrate-binding domain protein</fullName>
    </submittedName>
</protein>
<dbReference type="PROSITE" id="PS50931">
    <property type="entry name" value="HTH_LYSR"/>
    <property type="match status" value="1"/>
</dbReference>
<evidence type="ECO:0000313" key="7">
    <source>
        <dbReference type="Proteomes" id="UP000028186"/>
    </source>
</evidence>
<reference evidence="7" key="1">
    <citation type="journal article" date="2014" name="BMC Genomics">
        <title>Genome sequencing of two Neorhizobium galegae strains reveals a noeT gene responsible for the unusual acetylation of the nodulation factors.</title>
        <authorList>
            <person name="Osterman J."/>
            <person name="Marsh J."/>
            <person name="Laine P.K."/>
            <person name="Zeng Z."/>
            <person name="Alatalo E."/>
            <person name="Sullivan J.T."/>
            <person name="Young J.P."/>
            <person name="Thomas-Oates J."/>
            <person name="Paulin L."/>
            <person name="Lindstrom K."/>
        </authorList>
    </citation>
    <scope>NUCLEOTIDE SEQUENCE [LARGE SCALE GENOMIC DNA]</scope>
    <source>
        <strain evidence="7">HAMBI 1141</strain>
    </source>
</reference>
<evidence type="ECO:0000256" key="1">
    <source>
        <dbReference type="ARBA" id="ARBA00009437"/>
    </source>
</evidence>
<accession>A0A068TCB9</accession>
<evidence type="ECO:0000256" key="2">
    <source>
        <dbReference type="ARBA" id="ARBA00023015"/>
    </source>
</evidence>
<organism evidence="6 7">
    <name type="scientific">Neorhizobium galegae bv. officinalis bv. officinalis str. HAMBI 1141</name>
    <dbReference type="NCBI Taxonomy" id="1028801"/>
    <lineage>
        <taxon>Bacteria</taxon>
        <taxon>Pseudomonadati</taxon>
        <taxon>Pseudomonadota</taxon>
        <taxon>Alphaproteobacteria</taxon>
        <taxon>Hyphomicrobiales</taxon>
        <taxon>Rhizobiaceae</taxon>
        <taxon>Rhizobium/Agrobacterium group</taxon>
        <taxon>Neorhizobium</taxon>
    </lineage>
</organism>
<evidence type="ECO:0000313" key="6">
    <source>
        <dbReference type="EMBL" id="CDN54990.1"/>
    </source>
</evidence>
<dbReference type="InterPro" id="IPR036390">
    <property type="entry name" value="WH_DNA-bd_sf"/>
</dbReference>
<dbReference type="Pfam" id="PF00126">
    <property type="entry name" value="HTH_1"/>
    <property type="match status" value="1"/>
</dbReference>
<evidence type="ECO:0000256" key="3">
    <source>
        <dbReference type="ARBA" id="ARBA00023125"/>
    </source>
</evidence>
<dbReference type="GO" id="GO:0003700">
    <property type="term" value="F:DNA-binding transcription factor activity"/>
    <property type="evidence" value="ECO:0007669"/>
    <property type="project" value="InterPro"/>
</dbReference>
<gene>
    <name evidence="6" type="ORF">RG1141_CH26530</name>
</gene>
<dbReference type="PANTHER" id="PTHR30579">
    <property type="entry name" value="TRANSCRIPTIONAL REGULATOR"/>
    <property type="match status" value="1"/>
</dbReference>
<dbReference type="GO" id="GO:0003677">
    <property type="term" value="F:DNA binding"/>
    <property type="evidence" value="ECO:0007669"/>
    <property type="project" value="UniProtKB-KW"/>
</dbReference>
<comment type="similarity">
    <text evidence="1">Belongs to the LysR transcriptional regulatory family.</text>
</comment>
<keyword evidence="3" id="KW-0238">DNA-binding</keyword>
<sequence length="285" mass="31745">MLDWENLRYFLALSNSGTLLGAARILGVEHATVSRRVALLEEQLQARLVDRRGRKVTLTVEGERIAELARRMEEQALATDQARLKQDRLAGTVRISAPPALSDLLLPEPIAMLRRRNPEIEIVVAGEKRYASLNRREADIAVRLARPEQGDLTVMRIGSVRFDFYASPSYLAETPQEEWSFIAYGEDMETSPQHRRLLDIARGRRVGLRASTLEFQRAMARAGGGVAILPDFFVSAGDGLAVALVEDEPVTRDIWLVVHSDIRDVPIVRAVMDAIKEGARRKAGG</sequence>
<dbReference type="SUPFAM" id="SSF53850">
    <property type="entry name" value="Periplasmic binding protein-like II"/>
    <property type="match status" value="1"/>
</dbReference>
<dbReference type="InterPro" id="IPR005119">
    <property type="entry name" value="LysR_subst-bd"/>
</dbReference>
<dbReference type="Pfam" id="PF03466">
    <property type="entry name" value="LysR_substrate"/>
    <property type="match status" value="1"/>
</dbReference>
<dbReference type="eggNOG" id="COG0583">
    <property type="taxonomic scope" value="Bacteria"/>
</dbReference>
<dbReference type="Proteomes" id="UP000028186">
    <property type="component" value="Chromosome I"/>
</dbReference>
<dbReference type="PATRIC" id="fig|1028801.3.peg.2700"/>
<dbReference type="InterPro" id="IPR036388">
    <property type="entry name" value="WH-like_DNA-bd_sf"/>
</dbReference>
<dbReference type="HOGENOM" id="CLU_039613_2_1_5"/>
<name>A0A068TCB9_NEOGA</name>